<evidence type="ECO:0000313" key="3">
    <source>
        <dbReference type="Proteomes" id="UP000029590"/>
    </source>
</evidence>
<comment type="caution">
    <text evidence="2">The sequence shown here is derived from an EMBL/GenBank/DDBJ whole genome shotgun (WGS) entry which is preliminary data.</text>
</comment>
<proteinExistence type="predicted"/>
<dbReference type="Proteomes" id="UP000029590">
    <property type="component" value="Unassembled WGS sequence"/>
</dbReference>
<reference evidence="2 3" key="1">
    <citation type="submission" date="2014-04" db="EMBL/GenBank/DDBJ databases">
        <authorList>
            <person name="Bishop-Lilly K.A."/>
            <person name="Broomall S.M."/>
            <person name="Chain P.S."/>
            <person name="Chertkov O."/>
            <person name="Coyne S.R."/>
            <person name="Daligault H.E."/>
            <person name="Davenport K.W."/>
            <person name="Erkkila T."/>
            <person name="Frey K.G."/>
            <person name="Gibbons H.S."/>
            <person name="Gu W."/>
            <person name="Jaissle J."/>
            <person name="Johnson S.L."/>
            <person name="Koroleva G.I."/>
            <person name="Ladner J.T."/>
            <person name="Lo C.-C."/>
            <person name="Minogue T.D."/>
            <person name="Munk C."/>
            <person name="Palacios G.F."/>
            <person name="Redden C.L."/>
            <person name="Rosenzweig C.N."/>
            <person name="Scholz M.B."/>
            <person name="Teshima H."/>
            <person name="Xu Y."/>
        </authorList>
    </citation>
    <scope>NUCLEOTIDE SEQUENCE [LARGE SCALE GENOMIC DNA]</scope>
    <source>
        <strain evidence="3">gladioli</strain>
    </source>
</reference>
<dbReference type="AlphaFoldDB" id="A0AAW3EVM5"/>
<feature type="compositionally biased region" description="Basic and acidic residues" evidence="1">
    <location>
        <begin position="146"/>
        <end position="163"/>
    </location>
</feature>
<gene>
    <name evidence="2" type="ORF">DM48_7372</name>
</gene>
<accession>A0AAW3EVM5</accession>
<dbReference type="EMBL" id="JPGG01000017">
    <property type="protein sequence ID" value="KGC10831.1"/>
    <property type="molecule type" value="Genomic_DNA"/>
</dbReference>
<name>A0AAW3EVM5_BURGA</name>
<feature type="region of interest" description="Disordered" evidence="1">
    <location>
        <begin position="23"/>
        <end position="52"/>
    </location>
</feature>
<feature type="region of interest" description="Disordered" evidence="1">
    <location>
        <begin position="126"/>
        <end position="195"/>
    </location>
</feature>
<feature type="compositionally biased region" description="Basic and acidic residues" evidence="1">
    <location>
        <begin position="170"/>
        <end position="195"/>
    </location>
</feature>
<evidence type="ECO:0000313" key="2">
    <source>
        <dbReference type="EMBL" id="KGC10831.1"/>
    </source>
</evidence>
<evidence type="ECO:0000256" key="1">
    <source>
        <dbReference type="SAM" id="MobiDB-lite"/>
    </source>
</evidence>
<sequence length="195" mass="21808">MPLIPWCLAERRRFRRVEAEVQADARQQCTGGKRNAPSPRQQRLGGKPGAVKRKARLAISVPAATSICTHEPYGPRLAASGCSTAISMAPPIRRRAPVPGWCAASAAEQAPRYRLPHSWAAVRCRRSHSPSTGAKPAASIYSRAGRRSDRTTQRRRCAQDTRTRTCQTRADADERDETRKEHLVQHERGCRREHK</sequence>
<organism evidence="2 3">
    <name type="scientific">Burkholderia gladioli</name>
    <name type="common">Pseudomonas marginata</name>
    <name type="synonym">Phytomonas marginata</name>
    <dbReference type="NCBI Taxonomy" id="28095"/>
    <lineage>
        <taxon>Bacteria</taxon>
        <taxon>Pseudomonadati</taxon>
        <taxon>Pseudomonadota</taxon>
        <taxon>Betaproteobacteria</taxon>
        <taxon>Burkholderiales</taxon>
        <taxon>Burkholderiaceae</taxon>
        <taxon>Burkholderia</taxon>
    </lineage>
</organism>
<protein>
    <submittedName>
        <fullName evidence="2">Uncharacterized protein</fullName>
    </submittedName>
</protein>